<protein>
    <submittedName>
        <fullName evidence="2">Peptidoglycan/LPS O-acetylase OafA/YrhL</fullName>
    </submittedName>
</protein>
<dbReference type="PANTHER" id="PTHR23028:SF53">
    <property type="entry name" value="ACYL_TRANSF_3 DOMAIN-CONTAINING PROTEIN"/>
    <property type="match status" value="1"/>
</dbReference>
<gene>
    <name evidence="2" type="ORF">HNQ55_000401</name>
</gene>
<keyword evidence="1" id="KW-0472">Membrane</keyword>
<name>A0A7X0NEQ0_9GAMM</name>
<dbReference type="Proteomes" id="UP000537141">
    <property type="component" value="Unassembled WGS sequence"/>
</dbReference>
<feature type="transmembrane region" description="Helical" evidence="1">
    <location>
        <begin position="145"/>
        <end position="167"/>
    </location>
</feature>
<dbReference type="AlphaFoldDB" id="A0A7X0NEQ0"/>
<reference evidence="2 3" key="1">
    <citation type="submission" date="2020-08" db="EMBL/GenBank/DDBJ databases">
        <title>Genomic Encyclopedia of Type Strains, Phase IV (KMG-IV): sequencing the most valuable type-strain genomes for metagenomic binning, comparative biology and taxonomic classification.</title>
        <authorList>
            <person name="Goeker M."/>
        </authorList>
    </citation>
    <scope>NUCLEOTIDE SEQUENCE [LARGE SCALE GENOMIC DNA]</scope>
    <source>
        <strain evidence="2 3">DSM 26287</strain>
    </source>
</reference>
<dbReference type="EMBL" id="JACHHU010000002">
    <property type="protein sequence ID" value="MBB6541926.1"/>
    <property type="molecule type" value="Genomic_DNA"/>
</dbReference>
<evidence type="ECO:0000313" key="3">
    <source>
        <dbReference type="Proteomes" id="UP000537141"/>
    </source>
</evidence>
<feature type="transmembrane region" description="Helical" evidence="1">
    <location>
        <begin position="179"/>
        <end position="199"/>
    </location>
</feature>
<dbReference type="GO" id="GO:0016020">
    <property type="term" value="C:membrane"/>
    <property type="evidence" value="ECO:0007669"/>
    <property type="project" value="TreeGrafter"/>
</dbReference>
<feature type="transmembrane region" description="Helical" evidence="1">
    <location>
        <begin position="68"/>
        <end position="90"/>
    </location>
</feature>
<dbReference type="InterPro" id="IPR050879">
    <property type="entry name" value="Acyltransferase_3"/>
</dbReference>
<dbReference type="PANTHER" id="PTHR23028">
    <property type="entry name" value="ACETYLTRANSFERASE"/>
    <property type="match status" value="1"/>
</dbReference>
<sequence length="215" mass="24879">MNILMFHEYIGISHIDGVYWTLTIELTFYCWIFAFFVTGLLQYAEYLFSPIIILSILQSQGIIELPSILNKIFIIHYLSYFLAGICFYKLVNGVENKLTSAILILSLISIFFVFSLKVFILSAIFYTFFFLAVTGKLKFLTIKPLLFLGGISYSLYLIHQNIGYVIINHLYDYNINPLISIAVSLLITIVLAYFITYFVEKPSLVAIRNIYRKFT</sequence>
<feature type="transmembrane region" description="Helical" evidence="1">
    <location>
        <begin position="26"/>
        <end position="48"/>
    </location>
</feature>
<comment type="caution">
    <text evidence="2">The sequence shown here is derived from an EMBL/GenBank/DDBJ whole genome shotgun (WGS) entry which is preliminary data.</text>
</comment>
<proteinExistence type="predicted"/>
<evidence type="ECO:0000313" key="2">
    <source>
        <dbReference type="EMBL" id="MBB6541926.1"/>
    </source>
</evidence>
<keyword evidence="1" id="KW-1133">Transmembrane helix</keyword>
<keyword evidence="3" id="KW-1185">Reference proteome</keyword>
<organism evidence="2 3">
    <name type="scientific">Thalassotalea piscium</name>
    <dbReference type="NCBI Taxonomy" id="1230533"/>
    <lineage>
        <taxon>Bacteria</taxon>
        <taxon>Pseudomonadati</taxon>
        <taxon>Pseudomonadota</taxon>
        <taxon>Gammaproteobacteria</taxon>
        <taxon>Alteromonadales</taxon>
        <taxon>Colwelliaceae</taxon>
        <taxon>Thalassotalea</taxon>
    </lineage>
</organism>
<evidence type="ECO:0000256" key="1">
    <source>
        <dbReference type="SAM" id="Phobius"/>
    </source>
</evidence>
<keyword evidence="1" id="KW-0812">Transmembrane</keyword>
<feature type="transmembrane region" description="Helical" evidence="1">
    <location>
        <begin position="102"/>
        <end position="133"/>
    </location>
</feature>
<accession>A0A7X0NEQ0</accession>
<dbReference type="GO" id="GO:0000271">
    <property type="term" value="P:polysaccharide biosynthetic process"/>
    <property type="evidence" value="ECO:0007669"/>
    <property type="project" value="TreeGrafter"/>
</dbReference>